<evidence type="ECO:0000313" key="2">
    <source>
        <dbReference type="EMBL" id="AHE56966.1"/>
    </source>
</evidence>
<evidence type="ECO:0000256" key="1">
    <source>
        <dbReference type="SAM" id="Phobius"/>
    </source>
</evidence>
<keyword evidence="1" id="KW-0472">Membrane</keyword>
<dbReference type="Proteomes" id="UP000018851">
    <property type="component" value="Chromosome"/>
</dbReference>
<dbReference type="HOGENOM" id="CLU_3358562_0_0_5"/>
<keyword evidence="1" id="KW-1133">Transmembrane helix</keyword>
<keyword evidence="1" id="KW-0812">Transmembrane</keyword>
<accession>W0AIM4</accession>
<dbReference type="AlphaFoldDB" id="W0AIM4"/>
<keyword evidence="3" id="KW-1185">Reference proteome</keyword>
<protein>
    <submittedName>
        <fullName evidence="2">Uncharacterized protein</fullName>
    </submittedName>
</protein>
<dbReference type="EMBL" id="CP006644">
    <property type="protein sequence ID" value="AHE56966.1"/>
    <property type="molecule type" value="Genomic_DNA"/>
</dbReference>
<dbReference type="KEGG" id="ssan:NX02_26885"/>
<sequence length="36" mass="3667">MRARTAGTVSRFIGAGVGLARLVAVSIVKVVDIVAL</sequence>
<reference evidence="2 3" key="1">
    <citation type="submission" date="2013-07" db="EMBL/GenBank/DDBJ databases">
        <title>Completed genome of Sphingomonas sanxanigenens NX02.</title>
        <authorList>
            <person name="Ma T."/>
            <person name="Huang H."/>
            <person name="Wu M."/>
            <person name="Li X."/>
            <person name="Li G."/>
        </authorList>
    </citation>
    <scope>NUCLEOTIDE SEQUENCE [LARGE SCALE GENOMIC DNA]</scope>
    <source>
        <strain evidence="2 3">NX02</strain>
    </source>
</reference>
<gene>
    <name evidence="2" type="ORF">NX02_26885</name>
</gene>
<feature type="transmembrane region" description="Helical" evidence="1">
    <location>
        <begin position="12"/>
        <end position="31"/>
    </location>
</feature>
<evidence type="ECO:0000313" key="3">
    <source>
        <dbReference type="Proteomes" id="UP000018851"/>
    </source>
</evidence>
<organism evidence="2 3">
    <name type="scientific">Sphingomonas sanxanigenens DSM 19645 = NX02</name>
    <dbReference type="NCBI Taxonomy" id="1123269"/>
    <lineage>
        <taxon>Bacteria</taxon>
        <taxon>Pseudomonadati</taxon>
        <taxon>Pseudomonadota</taxon>
        <taxon>Alphaproteobacteria</taxon>
        <taxon>Sphingomonadales</taxon>
        <taxon>Sphingomonadaceae</taxon>
        <taxon>Sphingomonas</taxon>
    </lineage>
</organism>
<proteinExistence type="predicted"/>
<name>W0AIM4_9SPHN</name>